<reference evidence="2 3" key="1">
    <citation type="submission" date="2024-01" db="EMBL/GenBank/DDBJ databases">
        <title>The complete chloroplast genome sequence of Lithospermum erythrorhizon: insights into the phylogenetic relationship among Boraginaceae species and the maternal lineages of purple gromwells.</title>
        <authorList>
            <person name="Okada T."/>
            <person name="Watanabe K."/>
        </authorList>
    </citation>
    <scope>NUCLEOTIDE SEQUENCE [LARGE SCALE GENOMIC DNA]</scope>
</reference>
<protein>
    <submittedName>
        <fullName evidence="2">Uncharacterized protein</fullName>
    </submittedName>
</protein>
<dbReference type="AlphaFoldDB" id="A0AAV3R9W8"/>
<organism evidence="2 3">
    <name type="scientific">Lithospermum erythrorhizon</name>
    <name type="common">Purple gromwell</name>
    <name type="synonym">Lithospermum officinale var. erythrorhizon</name>
    <dbReference type="NCBI Taxonomy" id="34254"/>
    <lineage>
        <taxon>Eukaryota</taxon>
        <taxon>Viridiplantae</taxon>
        <taxon>Streptophyta</taxon>
        <taxon>Embryophyta</taxon>
        <taxon>Tracheophyta</taxon>
        <taxon>Spermatophyta</taxon>
        <taxon>Magnoliopsida</taxon>
        <taxon>eudicotyledons</taxon>
        <taxon>Gunneridae</taxon>
        <taxon>Pentapetalae</taxon>
        <taxon>asterids</taxon>
        <taxon>lamiids</taxon>
        <taxon>Boraginales</taxon>
        <taxon>Boraginaceae</taxon>
        <taxon>Boraginoideae</taxon>
        <taxon>Lithospermeae</taxon>
        <taxon>Lithospermum</taxon>
    </lineage>
</organism>
<comment type="caution">
    <text evidence="2">The sequence shown here is derived from an EMBL/GenBank/DDBJ whole genome shotgun (WGS) entry which is preliminary data.</text>
</comment>
<proteinExistence type="predicted"/>
<accession>A0AAV3R9W8</accession>
<gene>
    <name evidence="2" type="ORF">LIER_26289</name>
</gene>
<sequence>MTNLAKLEFVAIDISGNNYLSWVLVEQNNELLIKNHESRPTGSNPFHEANEVIQNNENNRSDGRGRGHGFSRQSYHGRPSYLRRGHMSELPPNTYSNKKWNHNSEKNGRAKNKSVENICYRRIFS</sequence>
<evidence type="ECO:0000313" key="3">
    <source>
        <dbReference type="Proteomes" id="UP001454036"/>
    </source>
</evidence>
<feature type="region of interest" description="Disordered" evidence="1">
    <location>
        <begin position="36"/>
        <end position="111"/>
    </location>
</feature>
<name>A0AAV3R9W8_LITER</name>
<dbReference type="Proteomes" id="UP001454036">
    <property type="component" value="Unassembled WGS sequence"/>
</dbReference>
<dbReference type="PANTHER" id="PTHR33325">
    <property type="entry name" value="ZINC FINGER, CCHC-TYPE-RELATED"/>
    <property type="match status" value="1"/>
</dbReference>
<dbReference type="PANTHER" id="PTHR33325:SF11">
    <property type="entry name" value="COLD SHOCK DOMAIN-CONTAINING PROTEIN 4-LIKE"/>
    <property type="match status" value="1"/>
</dbReference>
<keyword evidence="3" id="KW-1185">Reference proteome</keyword>
<evidence type="ECO:0000313" key="2">
    <source>
        <dbReference type="EMBL" id="GAA0172466.1"/>
    </source>
</evidence>
<dbReference type="EMBL" id="BAABME010008139">
    <property type="protein sequence ID" value="GAA0172466.1"/>
    <property type="molecule type" value="Genomic_DNA"/>
</dbReference>
<evidence type="ECO:0000256" key="1">
    <source>
        <dbReference type="SAM" id="MobiDB-lite"/>
    </source>
</evidence>